<reference evidence="11" key="2">
    <citation type="journal article" date="2004" name="Mol. Phylogenet. Evol.">
        <title>Phylogenetic relationships among Opisthobranchia (Mollusca: Gastropoda) based on mitochondrial cox 1, trnV, and rrnL genes.</title>
        <authorList>
            <person name="Grande C."/>
            <person name="Templado J."/>
            <person name="Cervera J.L."/>
            <person name="Zardoya R."/>
        </authorList>
    </citation>
    <scope>NUCLEOTIDE SEQUENCE</scope>
</reference>
<dbReference type="Gene3D" id="1.10.287.3510">
    <property type="match status" value="1"/>
</dbReference>
<evidence type="ECO:0000256" key="8">
    <source>
        <dbReference type="ARBA" id="ARBA00023136"/>
    </source>
</evidence>
<feature type="transmembrane region" description="Helical" evidence="10">
    <location>
        <begin position="52"/>
        <end position="76"/>
    </location>
</feature>
<evidence type="ECO:0000256" key="5">
    <source>
        <dbReference type="ARBA" id="ARBA00022967"/>
    </source>
</evidence>
<keyword evidence="7" id="KW-0520">NAD</keyword>
<keyword evidence="5" id="KW-1278">Translocase</keyword>
<comment type="similarity">
    <text evidence="2">Belongs to the complex I subunit 4L family.</text>
</comment>
<evidence type="ECO:0000256" key="4">
    <source>
        <dbReference type="ARBA" id="ARBA00022692"/>
    </source>
</evidence>
<geneLocation type="mitochondrion" evidence="11"/>
<evidence type="ECO:0000256" key="6">
    <source>
        <dbReference type="ARBA" id="ARBA00022989"/>
    </source>
</evidence>
<keyword evidence="6 10" id="KW-1133">Transmembrane helix</keyword>
<evidence type="ECO:0000313" key="11">
    <source>
        <dbReference type="EMBL" id="ACE62847.1"/>
    </source>
</evidence>
<keyword evidence="8 10" id="KW-0472">Membrane</keyword>
<evidence type="ECO:0000256" key="3">
    <source>
        <dbReference type="ARBA" id="ARBA00016612"/>
    </source>
</evidence>
<feature type="transmembrane region" description="Helical" evidence="10">
    <location>
        <begin position="6"/>
        <end position="22"/>
    </location>
</feature>
<accession>B3DFG0</accession>
<proteinExistence type="inferred from homology"/>
<evidence type="ECO:0000256" key="10">
    <source>
        <dbReference type="SAM" id="Phobius"/>
    </source>
</evidence>
<dbReference type="EMBL" id="AY345054">
    <property type="protein sequence ID" value="ACE62847.1"/>
    <property type="molecule type" value="Genomic_DNA"/>
</dbReference>
<dbReference type="GO" id="GO:0016020">
    <property type="term" value="C:membrane"/>
    <property type="evidence" value="ECO:0007669"/>
    <property type="project" value="UniProtKB-SubCell"/>
</dbReference>
<dbReference type="AlphaFoldDB" id="B3DFG0"/>
<sequence>MLYFISGLMILFFCISFFQYMVHILNLLITLEAIMLSVLLYTYSFLGGGYTFLTLLTLAACEAAFGLSLLVSFIRLRGDGMMSSMSSLSW</sequence>
<organism evidence="11">
    <name type="scientific">Pyramidella dolabrata</name>
    <name type="common">giant Atlantic pyram</name>
    <dbReference type="NCBI Taxonomy" id="252582"/>
    <lineage>
        <taxon>Eukaryota</taxon>
        <taxon>Metazoa</taxon>
        <taxon>Spiralia</taxon>
        <taxon>Lophotrochozoa</taxon>
        <taxon>Mollusca</taxon>
        <taxon>Gastropoda</taxon>
        <taxon>Heterobranchia</taxon>
        <taxon>Euthyneura</taxon>
        <taxon>Panpulmonata</taxon>
        <taxon>Pyramidelloidea</taxon>
        <taxon>Pyramidellidae</taxon>
        <taxon>Pyramidella</taxon>
    </lineage>
</organism>
<evidence type="ECO:0000256" key="7">
    <source>
        <dbReference type="ARBA" id="ARBA00023027"/>
    </source>
</evidence>
<reference evidence="11" key="3">
    <citation type="journal article" date="2008" name="BMC Evol. Biol.">
        <title>Evolution of gastropod mitochondrial genome arrangements.</title>
        <authorList>
            <person name="Grande C."/>
            <person name="Templado J."/>
            <person name="Zardoya R."/>
        </authorList>
    </citation>
    <scope>NUCLEOTIDE SEQUENCE</scope>
</reference>
<protein>
    <recommendedName>
        <fullName evidence="3">NADH-ubiquinone oxidoreductase chain 4L</fullName>
    </recommendedName>
    <alternativeName>
        <fullName evidence="9">NADH dehydrogenase subunit 4L</fullName>
    </alternativeName>
</protein>
<feature type="transmembrane region" description="Helical" evidence="10">
    <location>
        <begin position="27"/>
        <end position="46"/>
    </location>
</feature>
<evidence type="ECO:0000256" key="2">
    <source>
        <dbReference type="ARBA" id="ARBA00010519"/>
    </source>
</evidence>
<gene>
    <name evidence="11" type="primary">nad4L</name>
</gene>
<reference evidence="11" key="1">
    <citation type="journal article" date="2004" name="Mol. Biol. Evol.">
        <title>Molecular phylogeny of euthyneura (mollusca: gastropoda).</title>
        <authorList>
            <person name="Grande C."/>
            <person name="Templado J."/>
            <person name="Cervera J.L."/>
            <person name="Zardoya R."/>
        </authorList>
    </citation>
    <scope>NUCLEOTIDE SEQUENCE</scope>
</reference>
<keyword evidence="11" id="KW-0496">Mitochondrion</keyword>
<name>B3DFG0_9GAST</name>
<dbReference type="InterPro" id="IPR039428">
    <property type="entry name" value="NUOK/Mnh_C1-like"/>
</dbReference>
<evidence type="ECO:0000256" key="1">
    <source>
        <dbReference type="ARBA" id="ARBA00004141"/>
    </source>
</evidence>
<comment type="subcellular location">
    <subcellularLocation>
        <location evidence="1">Membrane</location>
        <topology evidence="1">Multi-pass membrane protein</topology>
    </subcellularLocation>
</comment>
<keyword evidence="4 10" id="KW-0812">Transmembrane</keyword>
<dbReference type="Pfam" id="PF00420">
    <property type="entry name" value="Oxidored_q2"/>
    <property type="match status" value="1"/>
</dbReference>
<evidence type="ECO:0000256" key="9">
    <source>
        <dbReference type="ARBA" id="ARBA00031586"/>
    </source>
</evidence>